<feature type="region of interest" description="Disordered" evidence="7">
    <location>
        <begin position="301"/>
        <end position="327"/>
    </location>
</feature>
<keyword evidence="9" id="KW-1185">Reference proteome</keyword>
<keyword evidence="3 6" id="KW-0489">Methyltransferase</keyword>
<dbReference type="Proteomes" id="UP000319576">
    <property type="component" value="Chromosome"/>
</dbReference>
<dbReference type="Pfam" id="PF01795">
    <property type="entry name" value="Methyltransf_5"/>
    <property type="match status" value="1"/>
</dbReference>
<protein>
    <recommendedName>
        <fullName evidence="6">Ribosomal RNA small subunit methyltransferase H</fullName>
        <ecNumber evidence="6">2.1.1.199</ecNumber>
    </recommendedName>
    <alternativeName>
        <fullName evidence="6">16S rRNA m(4)C1402 methyltransferase</fullName>
    </alternativeName>
    <alternativeName>
        <fullName evidence="6">rRNA (cytosine-N(4)-)-methyltransferase RsmH</fullName>
    </alternativeName>
</protein>
<feature type="binding site" evidence="6">
    <location>
        <position position="75"/>
    </location>
    <ligand>
        <name>S-adenosyl-L-methionine</name>
        <dbReference type="ChEBI" id="CHEBI:59789"/>
    </ligand>
</feature>
<evidence type="ECO:0000256" key="4">
    <source>
        <dbReference type="ARBA" id="ARBA00022679"/>
    </source>
</evidence>
<feature type="binding site" evidence="6">
    <location>
        <position position="123"/>
    </location>
    <ligand>
        <name>S-adenosyl-L-methionine</name>
        <dbReference type="ChEBI" id="CHEBI:59789"/>
    </ligand>
</feature>
<comment type="subcellular location">
    <subcellularLocation>
        <location evidence="6">Cytoplasm</location>
    </subcellularLocation>
</comment>
<dbReference type="Gene3D" id="1.10.150.170">
    <property type="entry name" value="Putative methyltransferase TM0872, insert domain"/>
    <property type="match status" value="1"/>
</dbReference>
<dbReference type="EMBL" id="CP036273">
    <property type="protein sequence ID" value="QDU22748.1"/>
    <property type="molecule type" value="Genomic_DNA"/>
</dbReference>
<evidence type="ECO:0000256" key="3">
    <source>
        <dbReference type="ARBA" id="ARBA00022603"/>
    </source>
</evidence>
<dbReference type="EC" id="2.1.1.199" evidence="6"/>
<evidence type="ECO:0000313" key="8">
    <source>
        <dbReference type="EMBL" id="QDU22748.1"/>
    </source>
</evidence>
<organism evidence="8 9">
    <name type="scientific">Urbifossiella limnaea</name>
    <dbReference type="NCBI Taxonomy" id="2528023"/>
    <lineage>
        <taxon>Bacteria</taxon>
        <taxon>Pseudomonadati</taxon>
        <taxon>Planctomycetota</taxon>
        <taxon>Planctomycetia</taxon>
        <taxon>Gemmatales</taxon>
        <taxon>Gemmataceae</taxon>
        <taxon>Urbifossiella</taxon>
    </lineage>
</organism>
<dbReference type="InterPro" id="IPR002903">
    <property type="entry name" value="RsmH"/>
</dbReference>
<evidence type="ECO:0000256" key="1">
    <source>
        <dbReference type="ARBA" id="ARBA00010396"/>
    </source>
</evidence>
<dbReference type="PANTHER" id="PTHR11265:SF0">
    <property type="entry name" value="12S RRNA N4-METHYLCYTIDINE METHYLTRANSFERASE"/>
    <property type="match status" value="1"/>
</dbReference>
<keyword evidence="6" id="KW-0963">Cytoplasm</keyword>
<feature type="compositionally biased region" description="Basic and acidic residues" evidence="7">
    <location>
        <begin position="301"/>
        <end position="312"/>
    </location>
</feature>
<gene>
    <name evidence="8" type="primary">rsmH_1</name>
    <name evidence="6" type="synonym">rsmH</name>
    <name evidence="8" type="ORF">ETAA1_47340</name>
</gene>
<dbReference type="InterPro" id="IPR029063">
    <property type="entry name" value="SAM-dependent_MTases_sf"/>
</dbReference>
<comment type="catalytic activity">
    <reaction evidence="6">
        <text>cytidine(1402) in 16S rRNA + S-adenosyl-L-methionine = N(4)-methylcytidine(1402) in 16S rRNA + S-adenosyl-L-homocysteine + H(+)</text>
        <dbReference type="Rhea" id="RHEA:42928"/>
        <dbReference type="Rhea" id="RHEA-COMP:10286"/>
        <dbReference type="Rhea" id="RHEA-COMP:10287"/>
        <dbReference type="ChEBI" id="CHEBI:15378"/>
        <dbReference type="ChEBI" id="CHEBI:57856"/>
        <dbReference type="ChEBI" id="CHEBI:59789"/>
        <dbReference type="ChEBI" id="CHEBI:74506"/>
        <dbReference type="ChEBI" id="CHEBI:82748"/>
        <dbReference type="EC" id="2.1.1.199"/>
    </reaction>
</comment>
<feature type="binding site" evidence="6">
    <location>
        <position position="102"/>
    </location>
    <ligand>
        <name>S-adenosyl-L-methionine</name>
        <dbReference type="ChEBI" id="CHEBI:59789"/>
    </ligand>
</feature>
<evidence type="ECO:0000256" key="2">
    <source>
        <dbReference type="ARBA" id="ARBA00022552"/>
    </source>
</evidence>
<dbReference type="SUPFAM" id="SSF81799">
    <property type="entry name" value="Putative methyltransferase TM0872, insert domain"/>
    <property type="match status" value="1"/>
</dbReference>
<dbReference type="RefSeq" id="WP_145242737.1">
    <property type="nucleotide sequence ID" value="NZ_CP036273.1"/>
</dbReference>
<dbReference type="KEGG" id="uli:ETAA1_47340"/>
<dbReference type="HAMAP" id="MF_01007">
    <property type="entry name" value="16SrRNA_methyltr_H"/>
    <property type="match status" value="1"/>
</dbReference>
<dbReference type="PANTHER" id="PTHR11265">
    <property type="entry name" value="S-ADENOSYL-METHYLTRANSFERASE MRAW"/>
    <property type="match status" value="1"/>
</dbReference>
<evidence type="ECO:0000256" key="5">
    <source>
        <dbReference type="ARBA" id="ARBA00022691"/>
    </source>
</evidence>
<dbReference type="OrthoDB" id="9806637at2"/>
<dbReference type="NCBIfam" id="TIGR00006">
    <property type="entry name" value="16S rRNA (cytosine(1402)-N(4))-methyltransferase RsmH"/>
    <property type="match status" value="1"/>
</dbReference>
<name>A0A517XZ56_9BACT</name>
<comment type="similarity">
    <text evidence="1 6">Belongs to the methyltransferase superfamily. RsmH family.</text>
</comment>
<reference evidence="8 9" key="1">
    <citation type="submission" date="2019-02" db="EMBL/GenBank/DDBJ databases">
        <title>Deep-cultivation of Planctomycetes and their phenomic and genomic characterization uncovers novel biology.</title>
        <authorList>
            <person name="Wiegand S."/>
            <person name="Jogler M."/>
            <person name="Boedeker C."/>
            <person name="Pinto D."/>
            <person name="Vollmers J."/>
            <person name="Rivas-Marin E."/>
            <person name="Kohn T."/>
            <person name="Peeters S.H."/>
            <person name="Heuer A."/>
            <person name="Rast P."/>
            <person name="Oberbeckmann S."/>
            <person name="Bunk B."/>
            <person name="Jeske O."/>
            <person name="Meyerdierks A."/>
            <person name="Storesund J.E."/>
            <person name="Kallscheuer N."/>
            <person name="Luecker S."/>
            <person name="Lage O.M."/>
            <person name="Pohl T."/>
            <person name="Merkel B.J."/>
            <person name="Hornburger P."/>
            <person name="Mueller R.-W."/>
            <person name="Bruemmer F."/>
            <person name="Labrenz M."/>
            <person name="Spormann A.M."/>
            <person name="Op den Camp H."/>
            <person name="Overmann J."/>
            <person name="Amann R."/>
            <person name="Jetten M.S.M."/>
            <person name="Mascher T."/>
            <person name="Medema M.H."/>
            <person name="Devos D.P."/>
            <person name="Kaster A.-K."/>
            <person name="Ovreas L."/>
            <person name="Rohde M."/>
            <person name="Galperin M.Y."/>
            <person name="Jogler C."/>
        </authorList>
    </citation>
    <scope>NUCLEOTIDE SEQUENCE [LARGE SCALE GENOMIC DNA]</scope>
    <source>
        <strain evidence="8 9">ETA_A1</strain>
    </source>
</reference>
<feature type="binding site" evidence="6">
    <location>
        <begin position="55"/>
        <end position="57"/>
    </location>
    <ligand>
        <name>S-adenosyl-L-methionine</name>
        <dbReference type="ChEBI" id="CHEBI:59789"/>
    </ligand>
</feature>
<dbReference type="InterPro" id="IPR023397">
    <property type="entry name" value="SAM-dep_MeTrfase_MraW_recog"/>
</dbReference>
<keyword evidence="2 6" id="KW-0698">rRNA processing</keyword>
<keyword evidence="4 6" id="KW-0808">Transferase</keyword>
<dbReference type="AlphaFoldDB" id="A0A517XZ56"/>
<evidence type="ECO:0000313" key="9">
    <source>
        <dbReference type="Proteomes" id="UP000319576"/>
    </source>
</evidence>
<proteinExistence type="inferred from homology"/>
<feature type="binding site" evidence="6">
    <location>
        <position position="130"/>
    </location>
    <ligand>
        <name>S-adenosyl-L-methionine</name>
        <dbReference type="ChEBI" id="CHEBI:59789"/>
    </ligand>
</feature>
<feature type="compositionally biased region" description="Basic residues" evidence="7">
    <location>
        <begin position="313"/>
        <end position="327"/>
    </location>
</feature>
<dbReference type="Gene3D" id="3.40.50.150">
    <property type="entry name" value="Vaccinia Virus protein VP39"/>
    <property type="match status" value="1"/>
</dbReference>
<dbReference type="GO" id="GO:0005737">
    <property type="term" value="C:cytoplasm"/>
    <property type="evidence" value="ECO:0007669"/>
    <property type="project" value="UniProtKB-SubCell"/>
</dbReference>
<dbReference type="SUPFAM" id="SSF53335">
    <property type="entry name" value="S-adenosyl-L-methionine-dependent methyltransferases"/>
    <property type="match status" value="1"/>
</dbReference>
<evidence type="ECO:0000256" key="6">
    <source>
        <dbReference type="HAMAP-Rule" id="MF_01007"/>
    </source>
</evidence>
<comment type="function">
    <text evidence="6">Specifically methylates the N4 position of cytidine in position 1402 (C1402) of 16S rRNA.</text>
</comment>
<accession>A0A517XZ56</accession>
<evidence type="ECO:0000256" key="7">
    <source>
        <dbReference type="SAM" id="MobiDB-lite"/>
    </source>
</evidence>
<sequence length="327" mass="35288">MADDPPKKKRRPFWRKRVRRSTAAGEHKPVLLAEVLDALKPQPGQTVVDCTLGFAGHSVELLKAVGPDGLLVATDLDPANLEPARTKLDAVGGLFALHHTNFAGLSYVLGAEGVAGVHGLLADLGMSSMQVDDRGRGFSFMRAGALDMRMDPTRGRTAADLLATLPETELAAAFREFGDEPQADAIAAAIVARRDTDPVTTTQALREVVEAAAPVVLDRTPGAPPERKQRLAPVTRVFQALRIRVNRELDNLRQLLRVLPDVLAPGGTAAIISFHSGEDRLVKAAFRAGLRAGVYAAVSDDPTRPTFDERKANPRSRSAKLRWARRA</sequence>
<dbReference type="GO" id="GO:0070475">
    <property type="term" value="P:rRNA base methylation"/>
    <property type="evidence" value="ECO:0007669"/>
    <property type="project" value="UniProtKB-UniRule"/>
</dbReference>
<dbReference type="GO" id="GO:0071424">
    <property type="term" value="F:rRNA (cytosine-N4-)-methyltransferase activity"/>
    <property type="evidence" value="ECO:0007669"/>
    <property type="project" value="UniProtKB-UniRule"/>
</dbReference>
<keyword evidence="5 6" id="KW-0949">S-adenosyl-L-methionine</keyword>
<dbReference type="PIRSF" id="PIRSF004486">
    <property type="entry name" value="MraW"/>
    <property type="match status" value="1"/>
</dbReference>